<accession>A0A7K3VNV9</accession>
<dbReference type="EMBL" id="WUFV01000018">
    <property type="protein sequence ID" value="NEK18168.1"/>
    <property type="molecule type" value="Genomic_DNA"/>
</dbReference>
<dbReference type="GO" id="GO:0003677">
    <property type="term" value="F:DNA binding"/>
    <property type="evidence" value="ECO:0007669"/>
    <property type="project" value="InterPro"/>
</dbReference>
<dbReference type="InterPro" id="IPR001387">
    <property type="entry name" value="Cro/C1-type_HTH"/>
</dbReference>
<organism evidence="2 3">
    <name type="scientific">Rhizobium leguminosarum</name>
    <dbReference type="NCBI Taxonomy" id="384"/>
    <lineage>
        <taxon>Bacteria</taxon>
        <taxon>Pseudomonadati</taxon>
        <taxon>Pseudomonadota</taxon>
        <taxon>Alphaproteobacteria</taxon>
        <taxon>Hyphomicrobiales</taxon>
        <taxon>Rhizobiaceae</taxon>
        <taxon>Rhizobium/Agrobacterium group</taxon>
        <taxon>Rhizobium</taxon>
    </lineage>
</organism>
<sequence length="169" mass="18653">MTPSKTERLAEEIKSRGLVESRETGNNKPVFRKPGFAGVQQFTELENALASSIKRERKAAGLSRETLAGMVGIAEQVYGRYERAASHLTATRLIHLCELLAIEPIRLLHDVAPHLWGKTKKEADDRTKLALLIRDVPADVLPSLINIVMRLAPAPLNGGEPLELEDEEA</sequence>
<comment type="caution">
    <text evidence="2">The sequence shown here is derived from an EMBL/GenBank/DDBJ whole genome shotgun (WGS) entry which is preliminary data.</text>
</comment>
<dbReference type="Gene3D" id="1.10.260.40">
    <property type="entry name" value="lambda repressor-like DNA-binding domains"/>
    <property type="match status" value="1"/>
</dbReference>
<protein>
    <submittedName>
        <fullName evidence="2">Helix-turn-helix domain-containing protein</fullName>
    </submittedName>
</protein>
<name>A0A7K3VNV9_RHILE</name>
<dbReference type="Pfam" id="PF01381">
    <property type="entry name" value="HTH_3"/>
    <property type="match status" value="1"/>
</dbReference>
<dbReference type="AlphaFoldDB" id="A0A7K3VNV9"/>
<dbReference type="CDD" id="cd00093">
    <property type="entry name" value="HTH_XRE"/>
    <property type="match status" value="1"/>
</dbReference>
<dbReference type="InterPro" id="IPR010982">
    <property type="entry name" value="Lambda_DNA-bd_dom_sf"/>
</dbReference>
<feature type="domain" description="HTH cro/C1-type" evidence="1">
    <location>
        <begin position="53"/>
        <end position="107"/>
    </location>
</feature>
<dbReference type="SMART" id="SM00530">
    <property type="entry name" value="HTH_XRE"/>
    <property type="match status" value="1"/>
</dbReference>
<dbReference type="Proteomes" id="UP000471705">
    <property type="component" value="Unassembled WGS sequence"/>
</dbReference>
<evidence type="ECO:0000313" key="3">
    <source>
        <dbReference type="Proteomes" id="UP000471705"/>
    </source>
</evidence>
<gene>
    <name evidence="2" type="ORF">GR257_25490</name>
</gene>
<dbReference type="SUPFAM" id="SSF47413">
    <property type="entry name" value="lambda repressor-like DNA-binding domains"/>
    <property type="match status" value="1"/>
</dbReference>
<dbReference type="PROSITE" id="PS50943">
    <property type="entry name" value="HTH_CROC1"/>
    <property type="match status" value="1"/>
</dbReference>
<evidence type="ECO:0000313" key="2">
    <source>
        <dbReference type="EMBL" id="NEK18168.1"/>
    </source>
</evidence>
<dbReference type="RefSeq" id="WP_164048588.1">
    <property type="nucleotide sequence ID" value="NZ_WUFV01000018.1"/>
</dbReference>
<proteinExistence type="predicted"/>
<reference evidence="2 3" key="1">
    <citation type="submission" date="2019-12" db="EMBL/GenBank/DDBJ databases">
        <title>Rhizobium genotypes associated with high levels of biological nitrogen fixation by grain legumes in a temperate-maritime cropping system.</title>
        <authorList>
            <person name="Maluk M."/>
            <person name="Francesc Ferrando Molina F."/>
            <person name="Lopez Del Egido L."/>
            <person name="Lafos M."/>
            <person name="Langarica-Fuentes A."/>
            <person name="Gebre Yohannes G."/>
            <person name="Young M.W."/>
            <person name="Martin P."/>
            <person name="Gantlett R."/>
            <person name="Kenicer G."/>
            <person name="Hawes C."/>
            <person name="Begg G.S."/>
            <person name="Quilliam R.S."/>
            <person name="Squire G.R."/>
            <person name="Poole P.S."/>
            <person name="Young P.W."/>
            <person name="Iannetta P.M."/>
            <person name="James E.K."/>
        </authorList>
    </citation>
    <scope>NUCLEOTIDE SEQUENCE [LARGE SCALE GENOMIC DNA]</scope>
    <source>
        <strain evidence="2 3">JHI54</strain>
    </source>
</reference>
<evidence type="ECO:0000259" key="1">
    <source>
        <dbReference type="PROSITE" id="PS50943"/>
    </source>
</evidence>